<proteinExistence type="predicted"/>
<dbReference type="AlphaFoldDB" id="A0A0S4W9T9"/>
<protein>
    <submittedName>
        <fullName evidence="1">Uncharacterized protein</fullName>
    </submittedName>
</protein>
<accession>A0A0S4W9T9</accession>
<name>A0A0S4W9T9_RALSL</name>
<dbReference type="EMBL" id="LN899826">
    <property type="protein sequence ID" value="CUV43086.1"/>
    <property type="molecule type" value="Genomic_DNA"/>
</dbReference>
<evidence type="ECO:0000313" key="1">
    <source>
        <dbReference type="EMBL" id="CUV43086.1"/>
    </source>
</evidence>
<organism evidence="1">
    <name type="scientific">Ralstonia solanacearum</name>
    <name type="common">Pseudomonas solanacearum</name>
    <dbReference type="NCBI Taxonomy" id="305"/>
    <lineage>
        <taxon>Bacteria</taxon>
        <taxon>Pseudomonadati</taxon>
        <taxon>Pseudomonadota</taxon>
        <taxon>Betaproteobacteria</taxon>
        <taxon>Burkholderiales</taxon>
        <taxon>Burkholderiaceae</taxon>
        <taxon>Ralstonia</taxon>
        <taxon>Ralstonia solanacearum species complex</taxon>
    </lineage>
</organism>
<gene>
    <name evidence="1" type="ORF">TF3108_v1_2940001</name>
</gene>
<sequence>MIRRPPRSTPKPSSAASDVYKRQVLTTGRPLLGLTIGLELINGDVVWVYENVLPIMRPGDATPSAVLSLIHI</sequence>
<reference evidence="1" key="1">
    <citation type="submission" date="2015-10" db="EMBL/GenBank/DDBJ databases">
        <authorList>
            <person name="Gilbert D.G."/>
        </authorList>
    </citation>
    <scope>NUCLEOTIDE SEQUENCE</scope>
    <source>
        <strain evidence="1">Phyl III-seqv23</strain>
    </source>
</reference>